<keyword evidence="3" id="KW-1185">Reference proteome</keyword>
<gene>
    <name evidence="2" type="ORF">MAR_027734</name>
</gene>
<accession>A0ABY7EX59</accession>
<protein>
    <submittedName>
        <fullName evidence="2">Uncharacterized protein</fullName>
    </submittedName>
</protein>
<dbReference type="Proteomes" id="UP001164746">
    <property type="component" value="Chromosome 8"/>
</dbReference>
<dbReference type="EMBL" id="CP111019">
    <property type="protein sequence ID" value="WAR13554.1"/>
    <property type="molecule type" value="Genomic_DNA"/>
</dbReference>
<name>A0ABY7EX59_MYAAR</name>
<evidence type="ECO:0000256" key="1">
    <source>
        <dbReference type="SAM" id="MobiDB-lite"/>
    </source>
</evidence>
<reference evidence="2" key="1">
    <citation type="submission" date="2022-11" db="EMBL/GenBank/DDBJ databases">
        <title>Centuries of genome instability and evolution in soft-shell clam transmissible cancer (bioRxiv).</title>
        <authorList>
            <person name="Hart S.F.M."/>
            <person name="Yonemitsu M.A."/>
            <person name="Giersch R.M."/>
            <person name="Beal B.F."/>
            <person name="Arriagada G."/>
            <person name="Davis B.W."/>
            <person name="Ostrander E.A."/>
            <person name="Goff S.P."/>
            <person name="Metzger M.J."/>
        </authorList>
    </citation>
    <scope>NUCLEOTIDE SEQUENCE</scope>
    <source>
        <strain evidence="2">MELC-2E11</strain>
        <tissue evidence="2">Siphon/mantle</tissue>
    </source>
</reference>
<organism evidence="2 3">
    <name type="scientific">Mya arenaria</name>
    <name type="common">Soft-shell clam</name>
    <dbReference type="NCBI Taxonomy" id="6604"/>
    <lineage>
        <taxon>Eukaryota</taxon>
        <taxon>Metazoa</taxon>
        <taxon>Spiralia</taxon>
        <taxon>Lophotrochozoa</taxon>
        <taxon>Mollusca</taxon>
        <taxon>Bivalvia</taxon>
        <taxon>Autobranchia</taxon>
        <taxon>Heteroconchia</taxon>
        <taxon>Euheterodonta</taxon>
        <taxon>Imparidentia</taxon>
        <taxon>Neoheterodontei</taxon>
        <taxon>Myida</taxon>
        <taxon>Myoidea</taxon>
        <taxon>Myidae</taxon>
        <taxon>Mya</taxon>
    </lineage>
</organism>
<feature type="region of interest" description="Disordered" evidence="1">
    <location>
        <begin position="1"/>
        <end position="29"/>
    </location>
</feature>
<evidence type="ECO:0000313" key="3">
    <source>
        <dbReference type="Proteomes" id="UP001164746"/>
    </source>
</evidence>
<evidence type="ECO:0000313" key="2">
    <source>
        <dbReference type="EMBL" id="WAR13554.1"/>
    </source>
</evidence>
<proteinExistence type="predicted"/>
<sequence>MQLQLNQCVQHQTSDGNSMKITRSQQNNRLKGRLSGTASDMCYMYNSIRKCQEMERDGSYS</sequence>